<dbReference type="STRING" id="202789.GCA_001457435_00906"/>
<evidence type="ECO:0000313" key="3">
    <source>
        <dbReference type="Proteomes" id="UP000009888"/>
    </source>
</evidence>
<dbReference type="SUPFAM" id="SSF53448">
    <property type="entry name" value="Nucleotide-diphospho-sugar transferases"/>
    <property type="match status" value="1"/>
</dbReference>
<comment type="caution">
    <text evidence="2">The sequence shown here is derived from an EMBL/GenBank/DDBJ whole genome shotgun (WGS) entry which is preliminary data.</text>
</comment>
<sequence length="300" mass="33901">MTFDIMLPYWGEPAYLFQTVESVLAQDSDNWRLVVIDDRYGDPSVPEYFERLDDPRITYMVNEENLGVAGNFEKSVELATSDYLMVMGSDDVLLPNYVSGMERAIREHPEADIIQPNVETIGSNGRVRWNLADRIKYLLRPSTAQGPVLLRGDEAASRLLVGDWLYWPSLTFKRETISATPFRDGYDVVLDLGVVIDILLAGGTLLVLPDVTFRYRRHDESVSSVKLLDGSRFAEERDYFARVGKEIKKRGWKKSRRAAGLYATSRAHALSLVPKALRLKNADALRALLRHSFGPVGNSE</sequence>
<dbReference type="AlphaFoldDB" id="K9EZT8"/>
<dbReference type="PANTHER" id="PTHR22916">
    <property type="entry name" value="GLYCOSYLTRANSFERASE"/>
    <property type="match status" value="1"/>
</dbReference>
<protein>
    <recommendedName>
        <fullName evidence="1">Glycosyltransferase 2-like domain-containing protein</fullName>
    </recommendedName>
</protein>
<dbReference type="PANTHER" id="PTHR22916:SF3">
    <property type="entry name" value="UDP-GLCNAC:BETAGAL BETA-1,3-N-ACETYLGLUCOSAMINYLTRANSFERASE-LIKE PROTEIN 1"/>
    <property type="match status" value="1"/>
</dbReference>
<name>K9EZT8_9ACTO</name>
<accession>K9EZT8</accession>
<dbReference type="eggNOG" id="COG1216">
    <property type="taxonomic scope" value="Bacteria"/>
</dbReference>
<dbReference type="HOGENOM" id="CLU_943183_0_0_11"/>
<dbReference type="RefSeq" id="WP_007001415.1">
    <property type="nucleotide sequence ID" value="NZ_JH992955.1"/>
</dbReference>
<reference evidence="2 3" key="1">
    <citation type="submission" date="2012-09" db="EMBL/GenBank/DDBJ databases">
        <title>The Genome Sequence of Actinobaculum massiliae ACS-171-V-COL2.</title>
        <authorList>
            <consortium name="The Broad Institute Genome Sequencing Platform"/>
            <person name="Earl A."/>
            <person name="Ward D."/>
            <person name="Feldgarden M."/>
            <person name="Gevers D."/>
            <person name="Saerens B."/>
            <person name="Vaneechoutte M."/>
            <person name="Walker B."/>
            <person name="Young S.K."/>
            <person name="Zeng Q."/>
            <person name="Gargeya S."/>
            <person name="Fitzgerald M."/>
            <person name="Haas B."/>
            <person name="Abouelleil A."/>
            <person name="Alvarado L."/>
            <person name="Arachchi H.M."/>
            <person name="Berlin A."/>
            <person name="Chapman S.B."/>
            <person name="Goldberg J."/>
            <person name="Griggs A."/>
            <person name="Gujja S."/>
            <person name="Hansen M."/>
            <person name="Howarth C."/>
            <person name="Imamovic A."/>
            <person name="Larimer J."/>
            <person name="McCowen C."/>
            <person name="Montmayeur A."/>
            <person name="Murphy C."/>
            <person name="Neiman D."/>
            <person name="Pearson M."/>
            <person name="Priest M."/>
            <person name="Roberts A."/>
            <person name="Saif S."/>
            <person name="Shea T."/>
            <person name="Sisk P."/>
            <person name="Sykes S."/>
            <person name="Wortman J."/>
            <person name="Nusbaum C."/>
            <person name="Birren B."/>
        </authorList>
    </citation>
    <scope>NUCLEOTIDE SEQUENCE [LARGE SCALE GENOMIC DNA]</scope>
    <source>
        <strain evidence="3">ACS-171-V-Col2</strain>
    </source>
</reference>
<evidence type="ECO:0000259" key="1">
    <source>
        <dbReference type="Pfam" id="PF00535"/>
    </source>
</evidence>
<dbReference type="GO" id="GO:0016758">
    <property type="term" value="F:hexosyltransferase activity"/>
    <property type="evidence" value="ECO:0007669"/>
    <property type="project" value="UniProtKB-ARBA"/>
</dbReference>
<proteinExistence type="predicted"/>
<organism evidence="2 3">
    <name type="scientific">Actinobaculum massiliense ACS-171-V-Col2</name>
    <dbReference type="NCBI Taxonomy" id="883066"/>
    <lineage>
        <taxon>Bacteria</taxon>
        <taxon>Bacillati</taxon>
        <taxon>Actinomycetota</taxon>
        <taxon>Actinomycetes</taxon>
        <taxon>Actinomycetales</taxon>
        <taxon>Actinomycetaceae</taxon>
        <taxon>Actinobaculum</taxon>
    </lineage>
</organism>
<feature type="domain" description="Glycosyltransferase 2-like" evidence="1">
    <location>
        <begin position="5"/>
        <end position="132"/>
    </location>
</feature>
<evidence type="ECO:0000313" key="2">
    <source>
        <dbReference type="EMBL" id="EKU94755.1"/>
    </source>
</evidence>
<gene>
    <name evidence="2" type="ORF">HMPREF9233_01209</name>
</gene>
<dbReference type="Proteomes" id="UP000009888">
    <property type="component" value="Unassembled WGS sequence"/>
</dbReference>
<dbReference type="InterPro" id="IPR029044">
    <property type="entry name" value="Nucleotide-diphossugar_trans"/>
</dbReference>
<dbReference type="PATRIC" id="fig|883066.3.peg.1267"/>
<dbReference type="Gene3D" id="3.90.550.10">
    <property type="entry name" value="Spore Coat Polysaccharide Biosynthesis Protein SpsA, Chain A"/>
    <property type="match status" value="1"/>
</dbReference>
<dbReference type="EMBL" id="AGWL01000007">
    <property type="protein sequence ID" value="EKU94755.1"/>
    <property type="molecule type" value="Genomic_DNA"/>
</dbReference>
<dbReference type="InterPro" id="IPR001173">
    <property type="entry name" value="Glyco_trans_2-like"/>
</dbReference>
<dbReference type="Pfam" id="PF00535">
    <property type="entry name" value="Glycos_transf_2"/>
    <property type="match status" value="1"/>
</dbReference>
<keyword evidence="3" id="KW-1185">Reference proteome</keyword>